<reference evidence="2" key="1">
    <citation type="journal article" date="2019" name="Int. J. Syst. Evol. Microbiol.">
        <title>The Global Catalogue of Microorganisms (GCM) 10K type strain sequencing project: providing services to taxonomists for standard genome sequencing and annotation.</title>
        <authorList>
            <consortium name="The Broad Institute Genomics Platform"/>
            <consortium name="The Broad Institute Genome Sequencing Center for Infectious Disease"/>
            <person name="Wu L."/>
            <person name="Ma J."/>
        </authorList>
    </citation>
    <scope>NUCLEOTIDE SEQUENCE [LARGE SCALE GENOMIC DNA]</scope>
    <source>
        <strain evidence="2">TISTR 1858</strain>
    </source>
</reference>
<gene>
    <name evidence="1" type="ORF">ACFSUN_16985</name>
</gene>
<name>A0ABW5Q4A5_9BACI</name>
<accession>A0ABW5Q4A5</accession>
<evidence type="ECO:0000313" key="2">
    <source>
        <dbReference type="Proteomes" id="UP001597451"/>
    </source>
</evidence>
<dbReference type="RefSeq" id="WP_379563767.1">
    <property type="nucleotide sequence ID" value="NZ_CP085256.1"/>
</dbReference>
<dbReference type="EMBL" id="JBHUMX010000043">
    <property type="protein sequence ID" value="MFD2630474.1"/>
    <property type="molecule type" value="Genomic_DNA"/>
</dbReference>
<comment type="caution">
    <text evidence="1">The sequence shown here is derived from an EMBL/GenBank/DDBJ whole genome shotgun (WGS) entry which is preliminary data.</text>
</comment>
<evidence type="ECO:0000313" key="1">
    <source>
        <dbReference type="EMBL" id="MFD2630474.1"/>
    </source>
</evidence>
<proteinExistence type="predicted"/>
<protein>
    <submittedName>
        <fullName evidence="1">NERD domain-containing protein</fullName>
    </submittedName>
</protein>
<organism evidence="1 2">
    <name type="scientific">Oceanobacillus kapialis</name>
    <dbReference type="NCBI Taxonomy" id="481353"/>
    <lineage>
        <taxon>Bacteria</taxon>
        <taxon>Bacillati</taxon>
        <taxon>Bacillota</taxon>
        <taxon>Bacilli</taxon>
        <taxon>Bacillales</taxon>
        <taxon>Bacillaceae</taxon>
        <taxon>Oceanobacillus</taxon>
    </lineage>
</organism>
<sequence length="313" mass="36981">MVTLAQLIKLHDYITRYEWDTYRYPSQYIRLKQDNWTKLYDRWLNPEQALEETEMEVETSSSRVSKLKSFWKKDVPNTDEEQKEQPKEELPGTEEELKHYFLDELFDFQIKWATSTVTERSIMNKKLLEDPLLKFFLQRFPDSYLLMYFPIFSIKKAPVDGEILLISPLGIEIIYMAEAEKGASFIAGEERTWTVKGEKDSRKLLNPLIALKRTEQIVRSILRTKSIDFPIQKTVLSRTNLIINHYKPYQTNIIDQRTFKEWFQAKRTLSAPLKSSQLKAADALLSHCQTTSVKRPEWEEEAITFTFADDDKN</sequence>
<dbReference type="Proteomes" id="UP001597451">
    <property type="component" value="Unassembled WGS sequence"/>
</dbReference>
<keyword evidence="2" id="KW-1185">Reference proteome</keyword>